<sequence>MAKLSIFLMWRSYWGNKIGKSHIVPCKLTGYCGYVLVCLILAPKGSGIFSAPVPKKFLLIAGTNDYYTSARGCTATLSNSAKATFDANSKMYSYLTPDLCKEPVFTKSPYQEFSDRL</sequence>
<evidence type="ECO:0000256" key="3">
    <source>
        <dbReference type="ARBA" id="ARBA00023274"/>
    </source>
</evidence>
<evidence type="ECO:0000313" key="7">
    <source>
        <dbReference type="Proteomes" id="UP000694906"/>
    </source>
</evidence>
<dbReference type="Proteomes" id="UP000694906">
    <property type="component" value="Unplaced"/>
</dbReference>
<keyword evidence="3" id="KW-0687">Ribonucleoprotein</keyword>
<name>A0AAX6SUE7_HETGA</name>
<dbReference type="GO" id="GO:0005840">
    <property type="term" value="C:ribosome"/>
    <property type="evidence" value="ECO:0007669"/>
    <property type="project" value="UniProtKB-KW"/>
</dbReference>
<dbReference type="Pfam" id="PF03719">
    <property type="entry name" value="Ribosomal_S5_C"/>
    <property type="match status" value="1"/>
</dbReference>
<dbReference type="FunFam" id="3.30.230.10:FF:000004">
    <property type="entry name" value="40S ribosomal protein S2"/>
    <property type="match status" value="1"/>
</dbReference>
<dbReference type="InterPro" id="IPR014721">
    <property type="entry name" value="Ribsml_uS5_D2-typ_fold_subgr"/>
</dbReference>
<evidence type="ECO:0000256" key="2">
    <source>
        <dbReference type="ARBA" id="ARBA00022980"/>
    </source>
</evidence>
<proteinExistence type="inferred from homology"/>
<reference evidence="8" key="1">
    <citation type="submission" date="2025-08" db="UniProtKB">
        <authorList>
            <consortium name="RefSeq"/>
        </authorList>
    </citation>
    <scope>IDENTIFICATION</scope>
</reference>
<keyword evidence="2" id="KW-0689">Ribosomal protein</keyword>
<comment type="similarity">
    <text evidence="1">Belongs to the universal ribosomal protein uS5 family.</text>
</comment>
<organism evidence="7 8">
    <name type="scientific">Heterocephalus glaber</name>
    <name type="common">Naked mole rat</name>
    <dbReference type="NCBI Taxonomy" id="10181"/>
    <lineage>
        <taxon>Eukaryota</taxon>
        <taxon>Metazoa</taxon>
        <taxon>Chordata</taxon>
        <taxon>Craniata</taxon>
        <taxon>Vertebrata</taxon>
        <taxon>Euteleostomi</taxon>
        <taxon>Mammalia</taxon>
        <taxon>Eutheria</taxon>
        <taxon>Euarchontoglires</taxon>
        <taxon>Glires</taxon>
        <taxon>Rodentia</taxon>
        <taxon>Hystricomorpha</taxon>
        <taxon>Bathyergidae</taxon>
        <taxon>Heterocephalus</taxon>
    </lineage>
</organism>
<evidence type="ECO:0000256" key="1">
    <source>
        <dbReference type="ARBA" id="ARBA00008945"/>
    </source>
</evidence>
<evidence type="ECO:0000313" key="8">
    <source>
        <dbReference type="RefSeq" id="XP_021111607.1"/>
    </source>
</evidence>
<keyword evidence="7" id="KW-1185">Reference proteome</keyword>
<dbReference type="InterPro" id="IPR005324">
    <property type="entry name" value="Ribosomal_uS5_C"/>
</dbReference>
<accession>A0AAX6SUE7</accession>
<dbReference type="GO" id="GO:1990904">
    <property type="term" value="C:ribonucleoprotein complex"/>
    <property type="evidence" value="ECO:0007669"/>
    <property type="project" value="UniProtKB-KW"/>
</dbReference>
<dbReference type="SUPFAM" id="SSF54211">
    <property type="entry name" value="Ribosomal protein S5 domain 2-like"/>
    <property type="match status" value="1"/>
</dbReference>
<dbReference type="RefSeq" id="XP_021111607.1">
    <property type="nucleotide sequence ID" value="XM_021255948.1"/>
</dbReference>
<dbReference type="Gene3D" id="3.30.230.10">
    <property type="match status" value="1"/>
</dbReference>
<evidence type="ECO:0000256" key="5">
    <source>
        <dbReference type="ARBA" id="ARBA00035407"/>
    </source>
</evidence>
<gene>
    <name evidence="8" type="primary">LOC110348543</name>
</gene>
<dbReference type="GO" id="GO:0006412">
    <property type="term" value="P:translation"/>
    <property type="evidence" value="ECO:0007669"/>
    <property type="project" value="InterPro"/>
</dbReference>
<evidence type="ECO:0000256" key="4">
    <source>
        <dbReference type="ARBA" id="ARBA00035255"/>
    </source>
</evidence>
<feature type="domain" description="Small ribosomal subunit protein uS5 C-terminal" evidence="6">
    <location>
        <begin position="31"/>
        <end position="95"/>
    </location>
</feature>
<dbReference type="GeneID" id="110348543"/>
<evidence type="ECO:0000259" key="6">
    <source>
        <dbReference type="Pfam" id="PF03719"/>
    </source>
</evidence>
<dbReference type="GO" id="GO:0003735">
    <property type="term" value="F:structural constituent of ribosome"/>
    <property type="evidence" value="ECO:0007669"/>
    <property type="project" value="InterPro"/>
</dbReference>
<dbReference type="AlphaFoldDB" id="A0AAX6SUE7"/>
<dbReference type="InterPro" id="IPR020568">
    <property type="entry name" value="Ribosomal_Su5_D2-typ_SF"/>
</dbReference>
<protein>
    <recommendedName>
        <fullName evidence="4">Small ribosomal subunit protein uS5</fullName>
    </recommendedName>
    <alternativeName>
        <fullName evidence="5">40S ribosomal protein S2</fullName>
    </alternativeName>
</protein>